<sequence length="100" mass="11371">MVFNSFIVLSVAHTSADAWQQIACIRFQDRASSHQLLDLICFPLQELGHLALYLWTFLCLPPPVAYSYAYHATSDDDDDGDGHYPSSFDLDNHYFNSHSD</sequence>
<dbReference type="EMBL" id="JAKUCV010005585">
    <property type="protein sequence ID" value="KAJ4830618.1"/>
    <property type="molecule type" value="Genomic_DNA"/>
</dbReference>
<evidence type="ECO:0000313" key="1">
    <source>
        <dbReference type="EMBL" id="KAJ4830618.1"/>
    </source>
</evidence>
<dbReference type="Proteomes" id="UP001141552">
    <property type="component" value="Unassembled WGS sequence"/>
</dbReference>
<proteinExistence type="predicted"/>
<reference evidence="1" key="1">
    <citation type="submission" date="2022-02" db="EMBL/GenBank/DDBJ databases">
        <authorList>
            <person name="Henning P.M."/>
            <person name="McCubbin A.G."/>
            <person name="Shore J.S."/>
        </authorList>
    </citation>
    <scope>NUCLEOTIDE SEQUENCE</scope>
    <source>
        <strain evidence="1">F60SS</strain>
        <tissue evidence="1">Leaves</tissue>
    </source>
</reference>
<dbReference type="AlphaFoldDB" id="A0A9Q0FFP9"/>
<dbReference type="PANTHER" id="PTHR35104:SF6">
    <property type="entry name" value="PROTEIN, PUTATIVE-RELATED"/>
    <property type="match status" value="1"/>
</dbReference>
<dbReference type="PANTHER" id="PTHR35104">
    <property type="entry name" value="OS03G0807000 PROTEIN"/>
    <property type="match status" value="1"/>
</dbReference>
<accession>A0A9Q0FFP9</accession>
<gene>
    <name evidence="1" type="ORF">Tsubulata_034311</name>
</gene>
<name>A0A9Q0FFP9_9ROSI</name>
<keyword evidence="2" id="KW-1185">Reference proteome</keyword>
<organism evidence="1 2">
    <name type="scientific">Turnera subulata</name>
    <dbReference type="NCBI Taxonomy" id="218843"/>
    <lineage>
        <taxon>Eukaryota</taxon>
        <taxon>Viridiplantae</taxon>
        <taxon>Streptophyta</taxon>
        <taxon>Embryophyta</taxon>
        <taxon>Tracheophyta</taxon>
        <taxon>Spermatophyta</taxon>
        <taxon>Magnoliopsida</taxon>
        <taxon>eudicotyledons</taxon>
        <taxon>Gunneridae</taxon>
        <taxon>Pentapetalae</taxon>
        <taxon>rosids</taxon>
        <taxon>fabids</taxon>
        <taxon>Malpighiales</taxon>
        <taxon>Passifloraceae</taxon>
        <taxon>Turnera</taxon>
    </lineage>
</organism>
<dbReference type="OrthoDB" id="1935666at2759"/>
<comment type="caution">
    <text evidence="1">The sequence shown here is derived from an EMBL/GenBank/DDBJ whole genome shotgun (WGS) entry which is preliminary data.</text>
</comment>
<reference evidence="1" key="2">
    <citation type="journal article" date="2023" name="Plants (Basel)">
        <title>Annotation of the Turnera subulata (Passifloraceae) Draft Genome Reveals the S-Locus Evolved after the Divergence of Turneroideae from Passifloroideae in a Stepwise Manner.</title>
        <authorList>
            <person name="Henning P.M."/>
            <person name="Roalson E.H."/>
            <person name="Mir W."/>
            <person name="McCubbin A.G."/>
            <person name="Shore J.S."/>
        </authorList>
    </citation>
    <scope>NUCLEOTIDE SEQUENCE</scope>
    <source>
        <strain evidence="1">F60SS</strain>
    </source>
</reference>
<evidence type="ECO:0000313" key="2">
    <source>
        <dbReference type="Proteomes" id="UP001141552"/>
    </source>
</evidence>
<protein>
    <submittedName>
        <fullName evidence="1">Uncharacterized protein</fullName>
    </submittedName>
</protein>